<keyword evidence="4" id="KW-0862">Zinc</keyword>
<evidence type="ECO:0000259" key="5">
    <source>
        <dbReference type="PROSITE" id="PS50305"/>
    </source>
</evidence>
<sequence>MRQFILLTGSGISADSGLDTFRSSGGQSLWARYDPDVVCNFDVWEENFELVHEFYSQRRMELAEVRPNAAHKMAADWQRKYGAELITQNVDDLFERAGAHDVIHVHGRLTDLRCLGCETQWDWGYRAFDPAEHRCPECGGVHEVKPDVVFFNERAPLYQKLWERLDSLSHEDLLVIVGTSGNVLPIAGIARHSRAVTVLSNLDSEPAIPEKYFDHVLHGRAAEIAPRLDALVARILAES</sequence>
<feature type="binding site" evidence="4">
    <location>
        <position position="117"/>
    </location>
    <ligand>
        <name>Zn(2+)</name>
        <dbReference type="ChEBI" id="CHEBI:29105"/>
    </ligand>
</feature>
<dbReference type="InterPro" id="IPR050134">
    <property type="entry name" value="NAD-dep_sirtuin_deacylases"/>
</dbReference>
<dbReference type="PANTHER" id="PTHR11085">
    <property type="entry name" value="NAD-DEPENDENT PROTEIN DEACYLASE SIRTUIN-5, MITOCHONDRIAL-RELATED"/>
    <property type="match status" value="1"/>
</dbReference>
<keyword evidence="3" id="KW-0520">NAD</keyword>
<keyword evidence="7" id="KW-1185">Reference proteome</keyword>
<dbReference type="OrthoDB" id="9800582at2"/>
<dbReference type="Pfam" id="PF02146">
    <property type="entry name" value="SIR2"/>
    <property type="match status" value="1"/>
</dbReference>
<dbReference type="SUPFAM" id="SSF52467">
    <property type="entry name" value="DHS-like NAD/FAD-binding domain"/>
    <property type="match status" value="1"/>
</dbReference>
<feature type="domain" description="Deacetylase sirtuin-type" evidence="5">
    <location>
        <begin position="1"/>
        <end position="238"/>
    </location>
</feature>
<dbReference type="InterPro" id="IPR026591">
    <property type="entry name" value="Sirtuin_cat_small_dom_sf"/>
</dbReference>
<evidence type="ECO:0000313" key="6">
    <source>
        <dbReference type="EMBL" id="PPQ32801.1"/>
    </source>
</evidence>
<dbReference type="Gene3D" id="3.40.50.1220">
    <property type="entry name" value="TPP-binding domain"/>
    <property type="match status" value="1"/>
</dbReference>
<evidence type="ECO:0000256" key="1">
    <source>
        <dbReference type="ARBA" id="ARBA00012928"/>
    </source>
</evidence>
<keyword evidence="2" id="KW-0808">Transferase</keyword>
<dbReference type="PROSITE" id="PS50305">
    <property type="entry name" value="SIRTUIN"/>
    <property type="match status" value="1"/>
</dbReference>
<dbReference type="InterPro" id="IPR026590">
    <property type="entry name" value="Ssirtuin_cat_dom"/>
</dbReference>
<dbReference type="GO" id="GO:0046872">
    <property type="term" value="F:metal ion binding"/>
    <property type="evidence" value="ECO:0007669"/>
    <property type="project" value="UniProtKB-KW"/>
</dbReference>
<evidence type="ECO:0000256" key="3">
    <source>
        <dbReference type="ARBA" id="ARBA00023027"/>
    </source>
</evidence>
<comment type="caution">
    <text evidence="6">The sequence shown here is derived from an EMBL/GenBank/DDBJ whole genome shotgun (WGS) entry which is preliminary data.</text>
</comment>
<organism evidence="6 7">
    <name type="scientific">Rhodoblastus sphagnicola</name>
    <dbReference type="NCBI Taxonomy" id="333368"/>
    <lineage>
        <taxon>Bacteria</taxon>
        <taxon>Pseudomonadati</taxon>
        <taxon>Pseudomonadota</taxon>
        <taxon>Alphaproteobacteria</taxon>
        <taxon>Hyphomicrobiales</taxon>
        <taxon>Rhodoblastaceae</taxon>
        <taxon>Rhodoblastus</taxon>
    </lineage>
</organism>
<evidence type="ECO:0000313" key="7">
    <source>
        <dbReference type="Proteomes" id="UP000239089"/>
    </source>
</evidence>
<dbReference type="InterPro" id="IPR029035">
    <property type="entry name" value="DHS-like_NAD/FAD-binding_dom"/>
</dbReference>
<dbReference type="GO" id="GO:0017136">
    <property type="term" value="F:histone deacetylase activity, NAD-dependent"/>
    <property type="evidence" value="ECO:0007669"/>
    <property type="project" value="TreeGrafter"/>
</dbReference>
<feature type="binding site" evidence="4">
    <location>
        <position position="138"/>
    </location>
    <ligand>
        <name>Zn(2+)</name>
        <dbReference type="ChEBI" id="CHEBI:29105"/>
    </ligand>
</feature>
<dbReference type="InterPro" id="IPR003000">
    <property type="entry name" value="Sirtuin"/>
</dbReference>
<keyword evidence="4" id="KW-0479">Metal-binding</keyword>
<reference evidence="6 7" key="1">
    <citation type="journal article" date="2018" name="Arch. Microbiol.">
        <title>New insights into the metabolic potential of the phototrophic purple bacterium Rhodopila globiformis DSM 161(T) from its draft genome sequence and evidence for a vanadium-dependent nitrogenase.</title>
        <authorList>
            <person name="Imhoff J.F."/>
            <person name="Rahn T."/>
            <person name="Kunzel S."/>
            <person name="Neulinger S.C."/>
        </authorList>
    </citation>
    <scope>NUCLEOTIDE SEQUENCE [LARGE SCALE GENOMIC DNA]</scope>
    <source>
        <strain evidence="6 7">DSM 16996</strain>
    </source>
</reference>
<dbReference type="Proteomes" id="UP000239089">
    <property type="component" value="Unassembled WGS sequence"/>
</dbReference>
<protein>
    <recommendedName>
        <fullName evidence="1">protein acetyllysine N-acetyltransferase</fullName>
        <ecNumber evidence="1">2.3.1.286</ecNumber>
    </recommendedName>
</protein>
<feature type="binding site" evidence="4">
    <location>
        <position position="114"/>
    </location>
    <ligand>
        <name>Zn(2+)</name>
        <dbReference type="ChEBI" id="CHEBI:29105"/>
    </ligand>
</feature>
<name>A0A2S6NDW9_9HYPH</name>
<evidence type="ECO:0000256" key="4">
    <source>
        <dbReference type="PROSITE-ProRule" id="PRU00236"/>
    </source>
</evidence>
<evidence type="ECO:0000256" key="2">
    <source>
        <dbReference type="ARBA" id="ARBA00022679"/>
    </source>
</evidence>
<accession>A0A2S6NDW9</accession>
<dbReference type="EC" id="2.3.1.286" evidence="1"/>
<dbReference type="GO" id="GO:0070403">
    <property type="term" value="F:NAD+ binding"/>
    <property type="evidence" value="ECO:0007669"/>
    <property type="project" value="InterPro"/>
</dbReference>
<dbReference type="AlphaFoldDB" id="A0A2S6NDW9"/>
<proteinExistence type="predicted"/>
<dbReference type="RefSeq" id="WP_104506573.1">
    <property type="nucleotide sequence ID" value="NZ_JACIGC010000007.1"/>
</dbReference>
<feature type="binding site" evidence="4">
    <location>
        <position position="135"/>
    </location>
    <ligand>
        <name>Zn(2+)</name>
        <dbReference type="ChEBI" id="CHEBI:29105"/>
    </ligand>
</feature>
<feature type="active site" description="Proton acceptor" evidence="4">
    <location>
        <position position="106"/>
    </location>
</feature>
<dbReference type="Gene3D" id="3.30.1600.10">
    <property type="entry name" value="SIR2/SIRT2 'Small Domain"/>
    <property type="match status" value="1"/>
</dbReference>
<dbReference type="EMBL" id="NHSJ01000034">
    <property type="protein sequence ID" value="PPQ32801.1"/>
    <property type="molecule type" value="Genomic_DNA"/>
</dbReference>
<gene>
    <name evidence="6" type="ORF">CCR94_03965</name>
</gene>
<dbReference type="PANTHER" id="PTHR11085:SF4">
    <property type="entry name" value="NAD-DEPENDENT PROTEIN DEACYLASE"/>
    <property type="match status" value="1"/>
</dbReference>